<dbReference type="Gene3D" id="3.40.50.970">
    <property type="match status" value="2"/>
</dbReference>
<dbReference type="InterPro" id="IPR047213">
    <property type="entry name" value="TPP_PYR_PDC_IPDC-like"/>
</dbReference>
<keyword evidence="6 11" id="KW-0479">Metal-binding</keyword>
<comment type="cofactor">
    <cofactor evidence="2">
        <name>thiamine diphosphate</name>
        <dbReference type="ChEBI" id="CHEBI:58937"/>
    </cofactor>
</comment>
<dbReference type="Pfam" id="PF02776">
    <property type="entry name" value="TPP_enzyme_N"/>
    <property type="match status" value="1"/>
</dbReference>
<protein>
    <recommendedName>
        <fullName evidence="5">Pyruvate decarboxylase</fullName>
        <ecNumber evidence="4">4.1.1.1</ecNumber>
    </recommendedName>
</protein>
<feature type="domain" description="Thiamine pyrophosphate enzyme central" evidence="13">
    <location>
        <begin position="207"/>
        <end position="325"/>
    </location>
</feature>
<dbReference type="SUPFAM" id="SSF52518">
    <property type="entry name" value="Thiamin diphosphate-binding fold (THDP-binding)"/>
    <property type="match status" value="2"/>
</dbReference>
<comment type="cofactor">
    <cofactor evidence="11">
        <name>Mg(2+)</name>
        <dbReference type="ChEBI" id="CHEBI:18420"/>
    </cofactor>
    <text evidence="11">Binds 1 Mg(2+) per subunit.</text>
</comment>
<evidence type="ECO:0000256" key="4">
    <source>
        <dbReference type="ARBA" id="ARBA00013202"/>
    </source>
</evidence>
<dbReference type="InterPro" id="IPR012001">
    <property type="entry name" value="Thiamin_PyroP_enz_TPP-bd_dom"/>
</dbReference>
<dbReference type="GO" id="GO:0000287">
    <property type="term" value="F:magnesium ion binding"/>
    <property type="evidence" value="ECO:0007669"/>
    <property type="project" value="InterPro"/>
</dbReference>
<dbReference type="EMBL" id="MTYH01000083">
    <property type="protein sequence ID" value="PNP39350.1"/>
    <property type="molecule type" value="Genomic_DNA"/>
</dbReference>
<keyword evidence="10" id="KW-0456">Lyase</keyword>
<dbReference type="PANTHER" id="PTHR43452">
    <property type="entry name" value="PYRUVATE DECARBOXYLASE"/>
    <property type="match status" value="1"/>
</dbReference>
<comment type="similarity">
    <text evidence="3 12">Belongs to the TPP enzyme family.</text>
</comment>
<keyword evidence="7" id="KW-0210">Decarboxylase</keyword>
<dbReference type="FunFam" id="3.40.50.970:FF:000019">
    <property type="entry name" value="Pyruvate decarboxylase isozyme"/>
    <property type="match status" value="1"/>
</dbReference>
<keyword evidence="8 11" id="KW-0460">Magnesium</keyword>
<dbReference type="AlphaFoldDB" id="A0A2K0T1G6"/>
<evidence type="ECO:0000256" key="1">
    <source>
        <dbReference type="ARBA" id="ARBA00001041"/>
    </source>
</evidence>
<dbReference type="PIRSF" id="PIRSF036565">
    <property type="entry name" value="Pyruvt_ip_decrb"/>
    <property type="match status" value="1"/>
</dbReference>
<comment type="caution">
    <text evidence="16">The sequence shown here is derived from an EMBL/GenBank/DDBJ whole genome shotgun (WGS) entry which is preliminary data.</text>
</comment>
<dbReference type="Gene3D" id="3.40.50.1220">
    <property type="entry name" value="TPP-binding domain"/>
    <property type="match status" value="1"/>
</dbReference>
<comment type="catalytic activity">
    <reaction evidence="1">
        <text>a 2-oxocarboxylate + H(+) = an aldehyde + CO2</text>
        <dbReference type="Rhea" id="RHEA:11628"/>
        <dbReference type="ChEBI" id="CHEBI:15378"/>
        <dbReference type="ChEBI" id="CHEBI:16526"/>
        <dbReference type="ChEBI" id="CHEBI:17478"/>
        <dbReference type="ChEBI" id="CHEBI:35179"/>
        <dbReference type="EC" id="4.1.1.1"/>
    </reaction>
</comment>
<name>A0A2K0T1G6_9HYPO</name>
<dbReference type="InterPro" id="IPR029035">
    <property type="entry name" value="DHS-like_NAD/FAD-binding_dom"/>
</dbReference>
<gene>
    <name evidence="16" type="ORF">TGAMA5MH_08768</name>
</gene>
<dbReference type="GO" id="GO:0004737">
    <property type="term" value="F:pyruvate decarboxylase activity"/>
    <property type="evidence" value="ECO:0007669"/>
    <property type="project" value="UniProtKB-EC"/>
</dbReference>
<evidence type="ECO:0000256" key="9">
    <source>
        <dbReference type="ARBA" id="ARBA00023052"/>
    </source>
</evidence>
<evidence type="ECO:0000256" key="2">
    <source>
        <dbReference type="ARBA" id="ARBA00001964"/>
    </source>
</evidence>
<reference evidence="16 17" key="1">
    <citation type="submission" date="2017-02" db="EMBL/GenBank/DDBJ databases">
        <title>Genomes of Trichoderma spp. with biocontrol activity.</title>
        <authorList>
            <person name="Gardiner D."/>
            <person name="Kazan K."/>
            <person name="Vos C."/>
            <person name="Harvey P."/>
        </authorList>
    </citation>
    <scope>NUCLEOTIDE SEQUENCE [LARGE SCALE GENOMIC DNA]</scope>
    <source>
        <strain evidence="16 17">A5MH</strain>
    </source>
</reference>
<dbReference type="GO" id="GO:0030976">
    <property type="term" value="F:thiamine pyrophosphate binding"/>
    <property type="evidence" value="ECO:0007669"/>
    <property type="project" value="InterPro"/>
</dbReference>
<evidence type="ECO:0000313" key="17">
    <source>
        <dbReference type="Proteomes" id="UP000236546"/>
    </source>
</evidence>
<dbReference type="InterPro" id="IPR029061">
    <property type="entry name" value="THDP-binding"/>
</dbReference>
<dbReference type="Pfam" id="PF00205">
    <property type="entry name" value="TPP_enzyme_M"/>
    <property type="match status" value="1"/>
</dbReference>
<proteinExistence type="inferred from homology"/>
<dbReference type="EC" id="4.1.1.1" evidence="4"/>
<dbReference type="SUPFAM" id="SSF52467">
    <property type="entry name" value="DHS-like NAD/FAD-binding domain"/>
    <property type="match status" value="1"/>
</dbReference>
<feature type="binding site" evidence="11">
    <location>
        <position position="467"/>
    </location>
    <ligand>
        <name>Mg(2+)</name>
        <dbReference type="ChEBI" id="CHEBI:18420"/>
    </ligand>
</feature>
<feature type="domain" description="Thiamine pyrophosphate enzyme N-terminal TPP-binding" evidence="15">
    <location>
        <begin position="15"/>
        <end position="116"/>
    </location>
</feature>
<evidence type="ECO:0000256" key="7">
    <source>
        <dbReference type="ARBA" id="ARBA00022793"/>
    </source>
</evidence>
<keyword evidence="9 12" id="KW-0786">Thiamine pyrophosphate</keyword>
<dbReference type="InterPro" id="IPR012000">
    <property type="entry name" value="Thiamin_PyroP_enz_cen_dom"/>
</dbReference>
<feature type="domain" description="Thiamine pyrophosphate enzyme TPP-binding" evidence="14">
    <location>
        <begin position="420"/>
        <end position="503"/>
    </location>
</feature>
<feature type="binding site" evidence="11">
    <location>
        <position position="494"/>
    </location>
    <ligand>
        <name>Mg(2+)</name>
        <dbReference type="ChEBI" id="CHEBI:18420"/>
    </ligand>
</feature>
<dbReference type="GO" id="GO:0005829">
    <property type="term" value="C:cytosol"/>
    <property type="evidence" value="ECO:0007669"/>
    <property type="project" value="TreeGrafter"/>
</dbReference>
<evidence type="ECO:0000259" key="15">
    <source>
        <dbReference type="Pfam" id="PF02776"/>
    </source>
</evidence>
<dbReference type="Pfam" id="PF02775">
    <property type="entry name" value="TPP_enzyme_C"/>
    <property type="match status" value="1"/>
</dbReference>
<evidence type="ECO:0000256" key="12">
    <source>
        <dbReference type="RuleBase" id="RU362132"/>
    </source>
</evidence>
<dbReference type="InterPro" id="IPR012110">
    <property type="entry name" value="PDC/IPDC-like"/>
</dbReference>
<dbReference type="Proteomes" id="UP000236546">
    <property type="component" value="Unassembled WGS sequence"/>
</dbReference>
<evidence type="ECO:0000313" key="16">
    <source>
        <dbReference type="EMBL" id="PNP39350.1"/>
    </source>
</evidence>
<evidence type="ECO:0000256" key="5">
    <source>
        <dbReference type="ARBA" id="ARBA00014422"/>
    </source>
</evidence>
<dbReference type="PANTHER" id="PTHR43452:SF11">
    <property type="entry name" value="PYRUVATE DECARBOXYLASE"/>
    <property type="match status" value="1"/>
</dbReference>
<evidence type="ECO:0000259" key="14">
    <source>
        <dbReference type="Pfam" id="PF02775"/>
    </source>
</evidence>
<dbReference type="CDD" id="cd07038">
    <property type="entry name" value="TPP_PYR_PDC_IPDC_like"/>
    <property type="match status" value="1"/>
</dbReference>
<evidence type="ECO:0000256" key="8">
    <source>
        <dbReference type="ARBA" id="ARBA00022842"/>
    </source>
</evidence>
<sequence>MTNTNGEGQEQIDLCEYIFKRLVQLGLGSVHGVPGDYNLTILDYVKPAGLNWVGNANELNSGYASDGYGRIKGISAMVTSYGVGDLSAINAIGGAYGERAPIVHLVGTPPTAAQEAGACLHHSLGDGRLRIFADMNKFVTAAQANLIDVDKAPAQVDATLKTCVLESRPVYIELPTNLVHAKVPAPTSPIDLSLPGYDEEHETKIVSSIVESIQKSKKPMIFMGGLAARFRVTEEINEFVRLTGIPTATMTFGKGIINESIPNYQGVYMGAVGDTVFKQQVDEADLVLDFGPMHSDVNTFGFSAVPKADVTITIDQYSAKFFGKNSDTSGRVYSPKSFMAKLLKSISATKLPEYPFKRGSTYPPHLLQNLKPSSKNEKIEHDEFWLSMSNFLRSGDIILVEAGTAIAGACSMVLPDNVIFMNSGLWLSIGYTLPALQGAALARREQRKEGSKEAAGFSGRSILFIGDGSLQMSVQGISDIIRNKLDTTIIVINNDGYTVERYIHGFDESYNDIQPWRNTQAASFFGAPINDSDYPVIAEQARSWGELRSLLARPDVEKGKGLAVIEVFMDLKDAPLPLKNFAGFMANRNKTNGKN</sequence>
<organism evidence="16 17">
    <name type="scientific">Trichoderma gamsii</name>
    <dbReference type="NCBI Taxonomy" id="398673"/>
    <lineage>
        <taxon>Eukaryota</taxon>
        <taxon>Fungi</taxon>
        <taxon>Dikarya</taxon>
        <taxon>Ascomycota</taxon>
        <taxon>Pezizomycotina</taxon>
        <taxon>Sordariomycetes</taxon>
        <taxon>Hypocreomycetidae</taxon>
        <taxon>Hypocreales</taxon>
        <taxon>Hypocreaceae</taxon>
        <taxon>Trichoderma</taxon>
    </lineage>
</organism>
<dbReference type="GO" id="GO:0000949">
    <property type="term" value="P:aromatic amino acid family catabolic process to alcohol via Ehrlich pathway"/>
    <property type="evidence" value="ECO:0007669"/>
    <property type="project" value="TreeGrafter"/>
</dbReference>
<evidence type="ECO:0000259" key="13">
    <source>
        <dbReference type="Pfam" id="PF00205"/>
    </source>
</evidence>
<dbReference type="FunFam" id="3.40.50.970:FF:000024">
    <property type="entry name" value="Pyruvate decarboxylase isozyme"/>
    <property type="match status" value="1"/>
</dbReference>
<evidence type="ECO:0000256" key="6">
    <source>
        <dbReference type="ARBA" id="ARBA00022723"/>
    </source>
</evidence>
<dbReference type="GO" id="GO:0005634">
    <property type="term" value="C:nucleus"/>
    <property type="evidence" value="ECO:0007669"/>
    <property type="project" value="TreeGrafter"/>
</dbReference>
<dbReference type="InterPro" id="IPR047214">
    <property type="entry name" value="TPP_PDC_IPDC"/>
</dbReference>
<evidence type="ECO:0000256" key="3">
    <source>
        <dbReference type="ARBA" id="ARBA00007812"/>
    </source>
</evidence>
<dbReference type="OrthoDB" id="308383at2759"/>
<dbReference type="InterPro" id="IPR011766">
    <property type="entry name" value="TPP_enzyme_TPP-bd"/>
</dbReference>
<evidence type="ECO:0000256" key="11">
    <source>
        <dbReference type="PIRSR" id="PIRSR036565-2"/>
    </source>
</evidence>
<accession>A0A2K0T1G6</accession>
<dbReference type="CDD" id="cd02005">
    <property type="entry name" value="TPP_PDC_IPDC"/>
    <property type="match status" value="1"/>
</dbReference>
<evidence type="ECO:0000256" key="10">
    <source>
        <dbReference type="ARBA" id="ARBA00023239"/>
    </source>
</evidence>
<feature type="binding site" evidence="11">
    <location>
        <position position="496"/>
    </location>
    <ligand>
        <name>Mg(2+)</name>
        <dbReference type="ChEBI" id="CHEBI:18420"/>
    </ligand>
</feature>